<dbReference type="RefSeq" id="WP_007253248.1">
    <property type="nucleotide sequence ID" value="NZ_CP178532.1"/>
</dbReference>
<evidence type="ECO:0000256" key="7">
    <source>
        <dbReference type="SAM" id="Phobius"/>
    </source>
</evidence>
<comment type="similarity">
    <text evidence="2">Belongs to the DoxX family.</text>
</comment>
<keyword evidence="5 7" id="KW-1133">Transmembrane helix</keyword>
<dbReference type="GO" id="GO:0005886">
    <property type="term" value="C:plasma membrane"/>
    <property type="evidence" value="ECO:0007669"/>
    <property type="project" value="UniProtKB-SubCell"/>
</dbReference>
<feature type="transmembrane region" description="Helical" evidence="7">
    <location>
        <begin position="43"/>
        <end position="66"/>
    </location>
</feature>
<comment type="subcellular location">
    <subcellularLocation>
        <location evidence="1">Cell membrane</location>
        <topology evidence="1">Multi-pass membrane protein</topology>
    </subcellularLocation>
</comment>
<comment type="caution">
    <text evidence="8">The sequence shown here is derived from an EMBL/GenBank/DDBJ whole genome shotgun (WGS) entry which is preliminary data.</text>
</comment>
<evidence type="ECO:0000313" key="8">
    <source>
        <dbReference type="EMBL" id="RMN88032.1"/>
    </source>
</evidence>
<organism evidence="8 9">
    <name type="scientific">Pseudomonas cannabina</name>
    <dbReference type="NCBI Taxonomy" id="86840"/>
    <lineage>
        <taxon>Bacteria</taxon>
        <taxon>Pseudomonadati</taxon>
        <taxon>Pseudomonadota</taxon>
        <taxon>Gammaproteobacteria</taxon>
        <taxon>Pseudomonadales</taxon>
        <taxon>Pseudomonadaceae</taxon>
        <taxon>Pseudomonas</taxon>
    </lineage>
</organism>
<reference evidence="8 9" key="1">
    <citation type="submission" date="2018-08" db="EMBL/GenBank/DDBJ databases">
        <title>Recombination of ecologically and evolutionarily significant loci maintains genetic cohesion in the Pseudomonas syringae species complex.</title>
        <authorList>
            <person name="Dillon M."/>
            <person name="Thakur S."/>
            <person name="Almeida R.N.D."/>
            <person name="Weir B.S."/>
            <person name="Guttman D.S."/>
        </authorList>
    </citation>
    <scope>NUCLEOTIDE SEQUENCE [LARGE SCALE GENOMIC DNA]</scope>
    <source>
        <strain evidence="8 9">ICMP 15203</strain>
    </source>
</reference>
<proteinExistence type="inferred from homology"/>
<evidence type="ECO:0000256" key="5">
    <source>
        <dbReference type="ARBA" id="ARBA00022989"/>
    </source>
</evidence>
<keyword evidence="6 7" id="KW-0472">Membrane</keyword>
<evidence type="ECO:0000256" key="3">
    <source>
        <dbReference type="ARBA" id="ARBA00022475"/>
    </source>
</evidence>
<feature type="transmembrane region" description="Helical" evidence="7">
    <location>
        <begin position="12"/>
        <end position="31"/>
    </location>
</feature>
<evidence type="ECO:0000256" key="4">
    <source>
        <dbReference type="ARBA" id="ARBA00022692"/>
    </source>
</evidence>
<dbReference type="Proteomes" id="UP000270524">
    <property type="component" value="Unassembled WGS sequence"/>
</dbReference>
<sequence>MHTTKEDYISLVARFLLSLLFLYSGLGKLMAPEATLNYIDSAGIPFAVVAYIGAVFVELGLAAALVIGFRTTLAAAMMAVFTLITALVFHQHFAEKSQLTSFLKNIAICGGLLQVIVSGPGALSLDETFKKTTERRRATTRNGA</sequence>
<dbReference type="InterPro" id="IPR032808">
    <property type="entry name" value="DoxX"/>
</dbReference>
<name>A0A3M3QV32_PSECA</name>
<evidence type="ECO:0000256" key="1">
    <source>
        <dbReference type="ARBA" id="ARBA00004651"/>
    </source>
</evidence>
<keyword evidence="4 7" id="KW-0812">Transmembrane</keyword>
<keyword evidence="3" id="KW-1003">Cell membrane</keyword>
<evidence type="ECO:0000256" key="2">
    <source>
        <dbReference type="ARBA" id="ARBA00006679"/>
    </source>
</evidence>
<evidence type="ECO:0000256" key="6">
    <source>
        <dbReference type="ARBA" id="ARBA00023136"/>
    </source>
</evidence>
<dbReference type="GeneID" id="64465855"/>
<dbReference type="EMBL" id="RBPJ01000311">
    <property type="protein sequence ID" value="RMN88032.1"/>
    <property type="molecule type" value="Genomic_DNA"/>
</dbReference>
<evidence type="ECO:0000313" key="9">
    <source>
        <dbReference type="Proteomes" id="UP000270524"/>
    </source>
</evidence>
<accession>A0A3M3QV32</accession>
<dbReference type="PANTHER" id="PTHR33452">
    <property type="entry name" value="OXIDOREDUCTASE CATD-RELATED"/>
    <property type="match status" value="1"/>
</dbReference>
<dbReference type="InterPro" id="IPR051907">
    <property type="entry name" value="DoxX-like_oxidoreductase"/>
</dbReference>
<dbReference type="PANTHER" id="PTHR33452:SF1">
    <property type="entry name" value="INNER MEMBRANE PROTEIN YPHA-RELATED"/>
    <property type="match status" value="1"/>
</dbReference>
<dbReference type="AlphaFoldDB" id="A0A3M3QV32"/>
<protein>
    <submittedName>
        <fullName evidence="8">DoxX protein</fullName>
    </submittedName>
</protein>
<feature type="transmembrane region" description="Helical" evidence="7">
    <location>
        <begin position="105"/>
        <end position="125"/>
    </location>
</feature>
<feature type="transmembrane region" description="Helical" evidence="7">
    <location>
        <begin position="73"/>
        <end position="93"/>
    </location>
</feature>
<dbReference type="Pfam" id="PF07681">
    <property type="entry name" value="DoxX"/>
    <property type="match status" value="1"/>
</dbReference>
<gene>
    <name evidence="8" type="ORF">ALQ51_03159</name>
</gene>